<evidence type="ECO:0000313" key="3">
    <source>
        <dbReference type="Proteomes" id="UP000664132"/>
    </source>
</evidence>
<feature type="region of interest" description="Disordered" evidence="1">
    <location>
        <begin position="69"/>
        <end position="156"/>
    </location>
</feature>
<dbReference type="Proteomes" id="UP000664132">
    <property type="component" value="Unassembled WGS sequence"/>
</dbReference>
<name>A0A8H7TBF8_9HELO</name>
<evidence type="ECO:0000313" key="2">
    <source>
        <dbReference type="EMBL" id="KAG4415778.1"/>
    </source>
</evidence>
<dbReference type="AlphaFoldDB" id="A0A8H7TBF8"/>
<organism evidence="2 3">
    <name type="scientific">Cadophora malorum</name>
    <dbReference type="NCBI Taxonomy" id="108018"/>
    <lineage>
        <taxon>Eukaryota</taxon>
        <taxon>Fungi</taxon>
        <taxon>Dikarya</taxon>
        <taxon>Ascomycota</taxon>
        <taxon>Pezizomycotina</taxon>
        <taxon>Leotiomycetes</taxon>
        <taxon>Helotiales</taxon>
        <taxon>Ploettnerulaceae</taxon>
        <taxon>Cadophora</taxon>
    </lineage>
</organism>
<gene>
    <name evidence="2" type="ORF">IFR04_011078</name>
</gene>
<keyword evidence="3" id="KW-1185">Reference proteome</keyword>
<protein>
    <submittedName>
        <fullName evidence="2">Uncharacterized protein</fullName>
    </submittedName>
</protein>
<dbReference type="EMBL" id="JAFJYH010000208">
    <property type="protein sequence ID" value="KAG4415778.1"/>
    <property type="molecule type" value="Genomic_DNA"/>
</dbReference>
<accession>A0A8H7TBF8</accession>
<proteinExistence type="predicted"/>
<evidence type="ECO:0000256" key="1">
    <source>
        <dbReference type="SAM" id="MobiDB-lite"/>
    </source>
</evidence>
<comment type="caution">
    <text evidence="2">The sequence shown here is derived from an EMBL/GenBank/DDBJ whole genome shotgun (WGS) entry which is preliminary data.</text>
</comment>
<sequence>MEFDCVKNFGALKGSKHSILKRFKSFAIKLRDMPPELLPPLLADNFATCPPGNPDHHHLKVLAAHDNELGYDSDTGRGARVRPGKSPPPSSGTFLPASEPIIHSGGPNKVAAPEQASKKQAGGPTENDIHESIAAAEKSSSKGNATNLRDSDGTES</sequence>
<reference evidence="2" key="1">
    <citation type="submission" date="2021-02" db="EMBL/GenBank/DDBJ databases">
        <title>Genome sequence Cadophora malorum strain M34.</title>
        <authorList>
            <person name="Stefanovic E."/>
            <person name="Vu D."/>
            <person name="Scully C."/>
            <person name="Dijksterhuis J."/>
            <person name="Roader J."/>
            <person name="Houbraken J."/>
        </authorList>
    </citation>
    <scope>NUCLEOTIDE SEQUENCE</scope>
    <source>
        <strain evidence="2">M34</strain>
    </source>
</reference>
<feature type="compositionally biased region" description="Low complexity" evidence="1">
    <location>
        <begin position="132"/>
        <end position="142"/>
    </location>
</feature>